<feature type="compositionally biased region" description="Pro residues" evidence="1">
    <location>
        <begin position="505"/>
        <end position="517"/>
    </location>
</feature>
<feature type="compositionally biased region" description="Low complexity" evidence="1">
    <location>
        <begin position="267"/>
        <end position="276"/>
    </location>
</feature>
<feature type="region of interest" description="Disordered" evidence="1">
    <location>
        <begin position="491"/>
        <end position="517"/>
    </location>
</feature>
<name>A0ABN8Y0A6_RANTA</name>
<feature type="region of interest" description="Disordered" evidence="1">
    <location>
        <begin position="255"/>
        <end position="306"/>
    </location>
</feature>
<protein>
    <submittedName>
        <fullName evidence="2">Uncharacterized protein</fullName>
    </submittedName>
</protein>
<dbReference type="Proteomes" id="UP001176941">
    <property type="component" value="Chromosome 12"/>
</dbReference>
<dbReference type="EMBL" id="OX459948">
    <property type="protein sequence ID" value="CAI9155042.1"/>
    <property type="molecule type" value="Genomic_DNA"/>
</dbReference>
<evidence type="ECO:0000313" key="3">
    <source>
        <dbReference type="Proteomes" id="UP001176941"/>
    </source>
</evidence>
<keyword evidence="3" id="KW-1185">Reference proteome</keyword>
<evidence type="ECO:0000256" key="1">
    <source>
        <dbReference type="SAM" id="MobiDB-lite"/>
    </source>
</evidence>
<evidence type="ECO:0000313" key="2">
    <source>
        <dbReference type="EMBL" id="CAI9155042.1"/>
    </source>
</evidence>
<gene>
    <name evidence="2" type="ORF">MRATA1EN1_LOCUS4004</name>
</gene>
<accession>A0ABN8Y0A6</accession>
<reference evidence="2" key="1">
    <citation type="submission" date="2023-04" db="EMBL/GenBank/DDBJ databases">
        <authorList>
            <consortium name="ELIXIR-Norway"/>
        </authorList>
    </citation>
    <scope>NUCLEOTIDE SEQUENCE [LARGE SCALE GENOMIC DNA]</scope>
</reference>
<organism evidence="2 3">
    <name type="scientific">Rangifer tarandus platyrhynchus</name>
    <name type="common">Svalbard reindeer</name>
    <dbReference type="NCBI Taxonomy" id="3082113"/>
    <lineage>
        <taxon>Eukaryota</taxon>
        <taxon>Metazoa</taxon>
        <taxon>Chordata</taxon>
        <taxon>Craniata</taxon>
        <taxon>Vertebrata</taxon>
        <taxon>Euteleostomi</taxon>
        <taxon>Mammalia</taxon>
        <taxon>Eutheria</taxon>
        <taxon>Laurasiatheria</taxon>
        <taxon>Artiodactyla</taxon>
        <taxon>Ruminantia</taxon>
        <taxon>Pecora</taxon>
        <taxon>Cervidae</taxon>
        <taxon>Odocoileinae</taxon>
        <taxon>Rangifer</taxon>
    </lineage>
</organism>
<sequence>MSLHLWFSAVSFQTPVDLADTLRNPGDPLRQEAQLKPAWIPDPSGCEAGNEWSLKSLSLRLFVPAMDDFLCAPCQKQAELGLNGLPAEALWAGPWRLPARGPWSNCMATGELDPEARPGLPAGTLVSGLLARGPRVLPCGGAAGEEAPGWWLLSGPVGGLGCSGARPPRAQPALISGSPRSWPVPVAPVSWRCTCGTLATCRKPDSQRTATAYRRGLAGVAAALGVSPAALALPGSSARAFPSCRQMALRAQAGLEAGDPRGGPAGRSGRSGLARATALRSADGRSGGGGLGIPPRRPPAHPGSRAPAWALRGGGCCYCPREDGPDPGPSRPAPALLPRPLLSARLHAHPSPEALQCLPFGMPLTKSLLDQTSAGLRNLLLGPCLLFLMKCSSSKNTSSSVSPAPHPLPLIRVLILCSLPGEACLQRESCGGPGVGSELLRREVAVEMEEVETLGSGPQAAEGPQFLSAPPLTPCSATAWPLRAVAHPRVPCSRPPQGVCKGPSSGPPSVPPRDIPS</sequence>
<proteinExistence type="predicted"/>